<dbReference type="Proteomes" id="UP000007435">
    <property type="component" value="Chromosome"/>
</dbReference>
<gene>
    <name evidence="1" type="ordered locus">Lbys_3396</name>
</gene>
<sequence length="299" mass="34264">MKKIFILFALLGFKVQAQELQCQVRVNFSQLSSNTSGDREIFAELERSISDFMNGQRWTNDIFAPGEKIKCNLNINLLRSSGQYNYSGTAQFQVLRPVYGSTYESVIFSFLDRNFDVSFAPESRQMIFNEQIFTSNLTSMLAFYSLTALAIDYDSFSRFGGNPFVDRLYNIVTLAGNAAGGAWLSSADIRDRYWIMENLRNPQFAVYRERFYEYHRLGLDILTEKPAEGRKIMMEFIETVKTLNELRPSATLLTLLMDAKGEEFTGVFSEASKKEKEAVYKICTTVSPDKTEIMRSLLN</sequence>
<dbReference type="RefSeq" id="WP_013410072.1">
    <property type="nucleotide sequence ID" value="NC_014655.1"/>
</dbReference>
<dbReference type="InterPro" id="IPR032274">
    <property type="entry name" value="DUF4835"/>
</dbReference>
<dbReference type="STRING" id="649349.Lbys_3396"/>
<evidence type="ECO:0000313" key="2">
    <source>
        <dbReference type="Proteomes" id="UP000007435"/>
    </source>
</evidence>
<evidence type="ECO:0000313" key="1">
    <source>
        <dbReference type="EMBL" id="ADQ19047.1"/>
    </source>
</evidence>
<reference evidence="1 2" key="2">
    <citation type="journal article" date="2011" name="Stand. Genomic Sci.">
        <title>Complete genome sequence of Leadbetterella byssophila type strain (4M15).</title>
        <authorList>
            <person name="Abt B."/>
            <person name="Teshima H."/>
            <person name="Lucas S."/>
            <person name="Lapidus A."/>
            <person name="Del Rio T.G."/>
            <person name="Nolan M."/>
            <person name="Tice H."/>
            <person name="Cheng J.F."/>
            <person name="Pitluck S."/>
            <person name="Liolios K."/>
            <person name="Pagani I."/>
            <person name="Ivanova N."/>
            <person name="Mavromatis K."/>
            <person name="Pati A."/>
            <person name="Tapia R."/>
            <person name="Han C."/>
            <person name="Goodwin L."/>
            <person name="Chen A."/>
            <person name="Palaniappan K."/>
            <person name="Land M."/>
            <person name="Hauser L."/>
            <person name="Chang Y.J."/>
            <person name="Jeffries C.D."/>
            <person name="Rohde M."/>
            <person name="Goker M."/>
            <person name="Tindall B.J."/>
            <person name="Detter J.C."/>
            <person name="Woyke T."/>
            <person name="Bristow J."/>
            <person name="Eisen J.A."/>
            <person name="Markowitz V."/>
            <person name="Hugenholtz P."/>
            <person name="Klenk H.P."/>
            <person name="Kyrpides N.C."/>
        </authorList>
    </citation>
    <scope>NUCLEOTIDE SEQUENCE [LARGE SCALE GENOMIC DNA]</scope>
    <source>
        <strain evidence="2">DSM 17132 / JCM 16389 / KACC 11308 / NBRC 106382 / 4M15</strain>
    </source>
</reference>
<reference key="1">
    <citation type="submission" date="2010-11" db="EMBL/GenBank/DDBJ databases">
        <title>The complete genome of Leadbetterella byssophila DSM 17132.</title>
        <authorList>
            <consortium name="US DOE Joint Genome Institute (JGI-PGF)"/>
            <person name="Lucas S."/>
            <person name="Copeland A."/>
            <person name="Lapidus A."/>
            <person name="Glavina del Rio T."/>
            <person name="Dalin E."/>
            <person name="Tice H."/>
            <person name="Bruce D."/>
            <person name="Goodwin L."/>
            <person name="Pitluck S."/>
            <person name="Kyrpides N."/>
            <person name="Mavromatis K."/>
            <person name="Ivanova N."/>
            <person name="Teshima H."/>
            <person name="Brettin T."/>
            <person name="Detter J.C."/>
            <person name="Han C."/>
            <person name="Tapia R."/>
            <person name="Land M."/>
            <person name="Hauser L."/>
            <person name="Markowitz V."/>
            <person name="Cheng J.-F."/>
            <person name="Hugenholtz P."/>
            <person name="Woyke T."/>
            <person name="Wu D."/>
            <person name="Tindall B."/>
            <person name="Pomrenke H.G."/>
            <person name="Brambilla E."/>
            <person name="Klenk H.-P."/>
            <person name="Eisen J.A."/>
        </authorList>
    </citation>
    <scope>NUCLEOTIDE SEQUENCE [LARGE SCALE GENOMIC DNA]</scope>
    <source>
        <strain>DSM 17132</strain>
    </source>
</reference>
<dbReference type="AlphaFoldDB" id="E4RXV0"/>
<dbReference type="KEGG" id="lby:Lbys_3396"/>
<proteinExistence type="predicted"/>
<dbReference type="eggNOG" id="ENOG502Z7MQ">
    <property type="taxonomic scope" value="Bacteria"/>
</dbReference>
<accession>E4RXV0</accession>
<dbReference type="HOGENOM" id="CLU_080414_0_0_10"/>
<protein>
    <recommendedName>
        <fullName evidence="3">DUF4835 domain-containing protein</fullName>
    </recommendedName>
</protein>
<organism evidence="1 2">
    <name type="scientific">Leadbetterella byssophila (strain DSM 17132 / JCM 16389 / KACC 11308 / NBRC 106382 / 4M15)</name>
    <dbReference type="NCBI Taxonomy" id="649349"/>
    <lineage>
        <taxon>Bacteria</taxon>
        <taxon>Pseudomonadati</taxon>
        <taxon>Bacteroidota</taxon>
        <taxon>Cytophagia</taxon>
        <taxon>Cytophagales</taxon>
        <taxon>Leadbetterellaceae</taxon>
        <taxon>Leadbetterella</taxon>
    </lineage>
</organism>
<name>E4RXV0_LEAB4</name>
<dbReference type="OrthoDB" id="9773381at2"/>
<dbReference type="EMBL" id="CP002305">
    <property type="protein sequence ID" value="ADQ19047.1"/>
    <property type="molecule type" value="Genomic_DNA"/>
</dbReference>
<keyword evidence="2" id="KW-1185">Reference proteome</keyword>
<dbReference type="Pfam" id="PF16119">
    <property type="entry name" value="DUF4835"/>
    <property type="match status" value="1"/>
</dbReference>
<evidence type="ECO:0008006" key="3">
    <source>
        <dbReference type="Google" id="ProtNLM"/>
    </source>
</evidence>